<sequence length="210" mass="22350">MSMSEKESPESSGSAFAVRLLPLPFMLGLRRLARGSGRWAESSRHTVTSSPNASPESVMSVMSVMSTKCWSIRGTGFLRRGLVDGGTGRDRDTVRQCSEWLVAGPAAVLARSSDLSDRVGAGRPELAPGTTLVLVEVDAAGLLLSDLLWDVAAMPGDVREVDEVAWFREEVKVGLREEEELAGAVGGRGEFVGTASPLLCGAWVNEGEET</sequence>
<dbReference type="Proteomes" id="UP001321760">
    <property type="component" value="Unassembled WGS sequence"/>
</dbReference>
<evidence type="ECO:0000313" key="2">
    <source>
        <dbReference type="Proteomes" id="UP001321760"/>
    </source>
</evidence>
<reference evidence="1" key="2">
    <citation type="submission" date="2023-05" db="EMBL/GenBank/DDBJ databases">
        <authorList>
            <consortium name="Lawrence Berkeley National Laboratory"/>
            <person name="Steindorff A."/>
            <person name="Hensen N."/>
            <person name="Bonometti L."/>
            <person name="Westerberg I."/>
            <person name="Brannstrom I.O."/>
            <person name="Guillou S."/>
            <person name="Cros-Aarteil S."/>
            <person name="Calhoun S."/>
            <person name="Haridas S."/>
            <person name="Kuo A."/>
            <person name="Mondo S."/>
            <person name="Pangilinan J."/>
            <person name="Riley R."/>
            <person name="Labutti K."/>
            <person name="Andreopoulos B."/>
            <person name="Lipzen A."/>
            <person name="Chen C."/>
            <person name="Yanf M."/>
            <person name="Daum C."/>
            <person name="Ng V."/>
            <person name="Clum A."/>
            <person name="Ohm R."/>
            <person name="Martin F."/>
            <person name="Silar P."/>
            <person name="Natvig D."/>
            <person name="Lalanne C."/>
            <person name="Gautier V."/>
            <person name="Ament-Velasquez S.L."/>
            <person name="Kruys A."/>
            <person name="Hutchinson M.I."/>
            <person name="Powell A.J."/>
            <person name="Barry K."/>
            <person name="Miller A.N."/>
            <person name="Grigoriev I.V."/>
            <person name="Debuchy R."/>
            <person name="Gladieux P."/>
            <person name="Thoren M.H."/>
            <person name="Johannesson H."/>
        </authorList>
    </citation>
    <scope>NUCLEOTIDE SEQUENCE</scope>
    <source>
        <strain evidence="1">PSN243</strain>
    </source>
</reference>
<proteinExistence type="predicted"/>
<organism evidence="1 2">
    <name type="scientific">Podospora aff. communis PSN243</name>
    <dbReference type="NCBI Taxonomy" id="3040156"/>
    <lineage>
        <taxon>Eukaryota</taxon>
        <taxon>Fungi</taxon>
        <taxon>Dikarya</taxon>
        <taxon>Ascomycota</taxon>
        <taxon>Pezizomycotina</taxon>
        <taxon>Sordariomycetes</taxon>
        <taxon>Sordariomycetidae</taxon>
        <taxon>Sordariales</taxon>
        <taxon>Podosporaceae</taxon>
        <taxon>Podospora</taxon>
    </lineage>
</organism>
<comment type="caution">
    <text evidence="1">The sequence shown here is derived from an EMBL/GenBank/DDBJ whole genome shotgun (WGS) entry which is preliminary data.</text>
</comment>
<reference evidence="1" key="1">
    <citation type="journal article" date="2023" name="Mol. Phylogenet. Evol.">
        <title>Genome-scale phylogeny and comparative genomics of the fungal order Sordariales.</title>
        <authorList>
            <person name="Hensen N."/>
            <person name="Bonometti L."/>
            <person name="Westerberg I."/>
            <person name="Brannstrom I.O."/>
            <person name="Guillou S."/>
            <person name="Cros-Aarteil S."/>
            <person name="Calhoun S."/>
            <person name="Haridas S."/>
            <person name="Kuo A."/>
            <person name="Mondo S."/>
            <person name="Pangilinan J."/>
            <person name="Riley R."/>
            <person name="LaButti K."/>
            <person name="Andreopoulos B."/>
            <person name="Lipzen A."/>
            <person name="Chen C."/>
            <person name="Yan M."/>
            <person name="Daum C."/>
            <person name="Ng V."/>
            <person name="Clum A."/>
            <person name="Steindorff A."/>
            <person name="Ohm R.A."/>
            <person name="Martin F."/>
            <person name="Silar P."/>
            <person name="Natvig D.O."/>
            <person name="Lalanne C."/>
            <person name="Gautier V."/>
            <person name="Ament-Velasquez S.L."/>
            <person name="Kruys A."/>
            <person name="Hutchinson M.I."/>
            <person name="Powell A.J."/>
            <person name="Barry K."/>
            <person name="Miller A.N."/>
            <person name="Grigoriev I.V."/>
            <person name="Debuchy R."/>
            <person name="Gladieux P."/>
            <person name="Hiltunen Thoren M."/>
            <person name="Johannesson H."/>
        </authorList>
    </citation>
    <scope>NUCLEOTIDE SEQUENCE</scope>
    <source>
        <strain evidence="1">PSN243</strain>
    </source>
</reference>
<keyword evidence="2" id="KW-1185">Reference proteome</keyword>
<evidence type="ECO:0000313" key="1">
    <source>
        <dbReference type="EMBL" id="KAK4447667.1"/>
    </source>
</evidence>
<accession>A0AAV9GK06</accession>
<dbReference type="AlphaFoldDB" id="A0AAV9GK06"/>
<dbReference type="EMBL" id="MU865948">
    <property type="protein sequence ID" value="KAK4447667.1"/>
    <property type="molecule type" value="Genomic_DNA"/>
</dbReference>
<gene>
    <name evidence="1" type="ORF">QBC34DRAFT_409273</name>
</gene>
<name>A0AAV9GK06_9PEZI</name>
<protein>
    <submittedName>
        <fullName evidence="1">Uncharacterized protein</fullName>
    </submittedName>
</protein>